<organism evidence="2 3">
    <name type="scientific">Cytospora mali</name>
    <name type="common">Apple Valsa canker fungus</name>
    <name type="synonym">Valsa mali</name>
    <dbReference type="NCBI Taxonomy" id="578113"/>
    <lineage>
        <taxon>Eukaryota</taxon>
        <taxon>Fungi</taxon>
        <taxon>Dikarya</taxon>
        <taxon>Ascomycota</taxon>
        <taxon>Pezizomycotina</taxon>
        <taxon>Sordariomycetes</taxon>
        <taxon>Sordariomycetidae</taxon>
        <taxon>Diaporthales</taxon>
        <taxon>Cytosporaceae</taxon>
        <taxon>Cytospora</taxon>
    </lineage>
</organism>
<evidence type="ECO:0000256" key="1">
    <source>
        <dbReference type="SAM" id="MobiDB-lite"/>
    </source>
</evidence>
<dbReference type="EMBL" id="KN714693">
    <property type="protein sequence ID" value="KUI56885.1"/>
    <property type="molecule type" value="Genomic_DNA"/>
</dbReference>
<dbReference type="Proteomes" id="UP000078576">
    <property type="component" value="Unassembled WGS sequence"/>
</dbReference>
<feature type="region of interest" description="Disordered" evidence="1">
    <location>
        <begin position="383"/>
        <end position="403"/>
    </location>
</feature>
<feature type="region of interest" description="Disordered" evidence="1">
    <location>
        <begin position="54"/>
        <end position="87"/>
    </location>
</feature>
<feature type="compositionally biased region" description="Basic and acidic residues" evidence="1">
    <location>
        <begin position="252"/>
        <end position="263"/>
    </location>
</feature>
<protein>
    <submittedName>
        <fullName evidence="2">Uncharacterized protein</fullName>
    </submittedName>
</protein>
<feature type="compositionally biased region" description="Basic and acidic residues" evidence="1">
    <location>
        <begin position="11"/>
        <end position="23"/>
    </location>
</feature>
<feature type="region of interest" description="Disordered" evidence="1">
    <location>
        <begin position="550"/>
        <end position="607"/>
    </location>
</feature>
<name>A0A194UYV9_CYTMA</name>
<proteinExistence type="predicted"/>
<accession>A0A194UYV9</accession>
<keyword evidence="3" id="KW-1185">Reference proteome</keyword>
<evidence type="ECO:0000313" key="2">
    <source>
        <dbReference type="EMBL" id="KUI56885.1"/>
    </source>
</evidence>
<feature type="region of interest" description="Disordered" evidence="1">
    <location>
        <begin position="237"/>
        <end position="285"/>
    </location>
</feature>
<feature type="compositionally biased region" description="Acidic residues" evidence="1">
    <location>
        <begin position="596"/>
        <end position="607"/>
    </location>
</feature>
<feature type="region of interest" description="Disordered" evidence="1">
    <location>
        <begin position="1"/>
        <end position="23"/>
    </location>
</feature>
<dbReference type="AlphaFoldDB" id="A0A194UYV9"/>
<feature type="compositionally biased region" description="Low complexity" evidence="1">
    <location>
        <begin position="329"/>
        <end position="338"/>
    </location>
</feature>
<evidence type="ECO:0000313" key="3">
    <source>
        <dbReference type="Proteomes" id="UP000078576"/>
    </source>
</evidence>
<sequence>MPLLRQTVPGHDPDSELALEHSPRHPDLTGLVDLLIQLLRQLIPPLLRLRLRSHPEHSQGKDRPRQHLKQVPPPLHQPSKQLPQLDAPPDILLQAPDAVVAHDEPDLQGAEPPPQGDLPVPVVGHEAAVAVRVAVDVQLRAHGLLQPAAVGHEQAGRVEVGQQPLVHVGVERVEPPQVVHAHGRLRLGRHQRRPRVRRVDVHPHLALLPGRDLVVGVGGGAPLRRAVAVGDRGEATGLRQRGARQGVIRRRRDGDSGVPHAEDLGSLLGRRVTSRTSKRDHPAPLPHGQVIQLLLADLPRGRERLAEVLIPRGDHHSQDRLGGSTLDDAPAARGPRGAVRGGQAQGAGEPVEHDGLELGDGGGADPVEAGAGEGGRVQLAQEGRVGGRAGEEGEEVGGLPVGEAGDDLGVDVLPDHVPWLALLGRGVREDLAEVAWLDLRDYAVKDPHRAAATNKEGLPPPVIVLVAELNVDGDDGGLGNGDDQDERDNGQEPKHIVVSGLVRPDRLEDEEQLDEDYCKGYEACKQDGSRSLDVPCLLRNLPRDQASLSRVLPSPASGVAIPGADVDERKLNEEPQKQEGDQSSEWDGGARRLGPDEEVQDEDEPEC</sequence>
<reference evidence="3" key="1">
    <citation type="submission" date="2014-12" db="EMBL/GenBank/DDBJ databases">
        <title>Genome Sequence of Valsa Canker Pathogens Uncovers a Specific Adaption of Colonization on Woody Bark.</title>
        <authorList>
            <person name="Yin Z."/>
            <person name="Liu H."/>
            <person name="Gao X."/>
            <person name="Li Z."/>
            <person name="Song N."/>
            <person name="Ke X."/>
            <person name="Dai Q."/>
            <person name="Wu Y."/>
            <person name="Sun Y."/>
            <person name="Xu J.-R."/>
            <person name="Kang Z.K."/>
            <person name="Wang L."/>
            <person name="Huang L."/>
        </authorList>
    </citation>
    <scope>NUCLEOTIDE SEQUENCE [LARGE SCALE GENOMIC DNA]</scope>
    <source>
        <strain evidence="3">SXYL134</strain>
    </source>
</reference>
<feature type="compositionally biased region" description="Basic and acidic residues" evidence="1">
    <location>
        <begin position="309"/>
        <end position="319"/>
    </location>
</feature>
<feature type="region of interest" description="Disordered" evidence="1">
    <location>
        <begin position="473"/>
        <end position="494"/>
    </location>
</feature>
<feature type="region of interest" description="Disordered" evidence="1">
    <location>
        <begin position="309"/>
        <end position="371"/>
    </location>
</feature>
<gene>
    <name evidence="2" type="ORF">VP1G_10850</name>
</gene>
<feature type="compositionally biased region" description="Basic and acidic residues" evidence="1">
    <location>
        <begin position="566"/>
        <end position="580"/>
    </location>
</feature>
<feature type="compositionally biased region" description="Basic and acidic residues" evidence="1">
    <location>
        <begin position="54"/>
        <end position="65"/>
    </location>
</feature>